<evidence type="ECO:0000313" key="1">
    <source>
        <dbReference type="EMBL" id="EFJ10682.1"/>
    </source>
</evidence>
<evidence type="ECO:0000313" key="2">
    <source>
        <dbReference type="Proteomes" id="UP000001514"/>
    </source>
</evidence>
<protein>
    <submittedName>
        <fullName evidence="1">Uncharacterized protein</fullName>
    </submittedName>
</protein>
<dbReference type="AlphaFoldDB" id="D8SYD2"/>
<dbReference type="EMBL" id="GL377652">
    <property type="protein sequence ID" value="EFJ10682.1"/>
    <property type="molecule type" value="Genomic_DNA"/>
</dbReference>
<keyword evidence="2" id="KW-1185">Reference proteome</keyword>
<dbReference type="InParanoid" id="D8SYD2"/>
<gene>
    <name evidence="1" type="ORF">SELMODRAFT_427056</name>
</gene>
<reference evidence="1 2" key="1">
    <citation type="journal article" date="2011" name="Science">
        <title>The Selaginella genome identifies genetic changes associated with the evolution of vascular plants.</title>
        <authorList>
            <person name="Banks J.A."/>
            <person name="Nishiyama T."/>
            <person name="Hasebe M."/>
            <person name="Bowman J.L."/>
            <person name="Gribskov M."/>
            <person name="dePamphilis C."/>
            <person name="Albert V.A."/>
            <person name="Aono N."/>
            <person name="Aoyama T."/>
            <person name="Ambrose B.A."/>
            <person name="Ashton N.W."/>
            <person name="Axtell M.J."/>
            <person name="Barker E."/>
            <person name="Barker M.S."/>
            <person name="Bennetzen J.L."/>
            <person name="Bonawitz N.D."/>
            <person name="Chapple C."/>
            <person name="Cheng C."/>
            <person name="Correa L.G."/>
            <person name="Dacre M."/>
            <person name="DeBarry J."/>
            <person name="Dreyer I."/>
            <person name="Elias M."/>
            <person name="Engstrom E.M."/>
            <person name="Estelle M."/>
            <person name="Feng L."/>
            <person name="Finet C."/>
            <person name="Floyd S.K."/>
            <person name="Frommer W.B."/>
            <person name="Fujita T."/>
            <person name="Gramzow L."/>
            <person name="Gutensohn M."/>
            <person name="Harholt J."/>
            <person name="Hattori M."/>
            <person name="Heyl A."/>
            <person name="Hirai T."/>
            <person name="Hiwatashi Y."/>
            <person name="Ishikawa M."/>
            <person name="Iwata M."/>
            <person name="Karol K.G."/>
            <person name="Koehler B."/>
            <person name="Kolukisaoglu U."/>
            <person name="Kubo M."/>
            <person name="Kurata T."/>
            <person name="Lalonde S."/>
            <person name="Li K."/>
            <person name="Li Y."/>
            <person name="Litt A."/>
            <person name="Lyons E."/>
            <person name="Manning G."/>
            <person name="Maruyama T."/>
            <person name="Michael T.P."/>
            <person name="Mikami K."/>
            <person name="Miyazaki S."/>
            <person name="Morinaga S."/>
            <person name="Murata T."/>
            <person name="Mueller-Roeber B."/>
            <person name="Nelson D.R."/>
            <person name="Obara M."/>
            <person name="Oguri Y."/>
            <person name="Olmstead R.G."/>
            <person name="Onodera N."/>
            <person name="Petersen B.L."/>
            <person name="Pils B."/>
            <person name="Prigge M."/>
            <person name="Rensing S.A."/>
            <person name="Riano-Pachon D.M."/>
            <person name="Roberts A.W."/>
            <person name="Sato Y."/>
            <person name="Scheller H.V."/>
            <person name="Schulz B."/>
            <person name="Schulz C."/>
            <person name="Shakirov E.V."/>
            <person name="Shibagaki N."/>
            <person name="Shinohara N."/>
            <person name="Shippen D.E."/>
            <person name="Soerensen I."/>
            <person name="Sotooka R."/>
            <person name="Sugimoto N."/>
            <person name="Sugita M."/>
            <person name="Sumikawa N."/>
            <person name="Tanurdzic M."/>
            <person name="Theissen G."/>
            <person name="Ulvskov P."/>
            <person name="Wakazuki S."/>
            <person name="Weng J.K."/>
            <person name="Willats W.W."/>
            <person name="Wipf D."/>
            <person name="Wolf P.G."/>
            <person name="Yang L."/>
            <person name="Zimmer A.D."/>
            <person name="Zhu Q."/>
            <person name="Mitros T."/>
            <person name="Hellsten U."/>
            <person name="Loque D."/>
            <person name="Otillar R."/>
            <person name="Salamov A."/>
            <person name="Schmutz J."/>
            <person name="Shapiro H."/>
            <person name="Lindquist E."/>
            <person name="Lucas S."/>
            <person name="Rokhsar D."/>
            <person name="Grigoriev I.V."/>
        </authorList>
    </citation>
    <scope>NUCLEOTIDE SEQUENCE [LARGE SCALE GENOMIC DNA]</scope>
</reference>
<dbReference type="Proteomes" id="UP000001514">
    <property type="component" value="Unassembled WGS sequence"/>
</dbReference>
<sequence length="273" mass="30278">MRLLGQRPVDSHERAAEIAVQSLNILKGMSVKAPDPGRLDECLTCLAFSSWQGMSKQEILGTLLRLGVTVDYLASKHRVLLSRLTERPVEKPLPSVDDHKPRRSLQQAKQEKQQLLSFYKLLDAWKPSRWSRSSHRLKKAYSSLMDEAKPQAEAASAVACCWRGAMLAIQLTMNSQYLDALKRKASSSSSSLALLLGFLSRFLELMLGGILLQMRDLRLVFIRGSGGCRVQHLLEAPHRALHHTSQRGRGEAVAAPLQNLPPHQSPPPGHAGC</sequence>
<proteinExistence type="predicted"/>
<dbReference type="Gramene" id="EFJ10682">
    <property type="protein sequence ID" value="EFJ10682"/>
    <property type="gene ID" value="SELMODRAFT_427056"/>
</dbReference>
<organism evidence="2">
    <name type="scientific">Selaginella moellendorffii</name>
    <name type="common">Spikemoss</name>
    <dbReference type="NCBI Taxonomy" id="88036"/>
    <lineage>
        <taxon>Eukaryota</taxon>
        <taxon>Viridiplantae</taxon>
        <taxon>Streptophyta</taxon>
        <taxon>Embryophyta</taxon>
        <taxon>Tracheophyta</taxon>
        <taxon>Lycopodiopsida</taxon>
        <taxon>Selaginellales</taxon>
        <taxon>Selaginellaceae</taxon>
        <taxon>Selaginella</taxon>
    </lineage>
</organism>
<accession>D8SYD2</accession>
<name>D8SYD2_SELML</name>
<dbReference type="KEGG" id="smo:SELMODRAFT_427056"/>
<dbReference type="HOGENOM" id="CLU_089118_0_0_1"/>